<sequence>MFDKSKRGYPQFRRTHPFIWCLAIICSLICIAVIVSGAAVFIGYMVMHPRIPILSVANATLGTMRYSQDGLLETQMTIIIRAENDNTKAHASFSDTGFILSFQGLVIAKLVADPFDVEKNSSIYFNYEVTSDEIPLDSARRHQVDLSLKERVITFDFKGDSRTQWRVWLLGSVKFWCHLDCQLRFHTSNGTYISSGCTSKTK</sequence>
<dbReference type="GO" id="GO:0005886">
    <property type="term" value="C:plasma membrane"/>
    <property type="evidence" value="ECO:0007669"/>
    <property type="project" value="TreeGrafter"/>
</dbReference>
<keyword evidence="3" id="KW-1133">Transmembrane helix</keyword>
<evidence type="ECO:0000256" key="2">
    <source>
        <dbReference type="ARBA" id="ARBA00023136"/>
    </source>
</evidence>
<dbReference type="OrthoDB" id="1875580at2759"/>
<dbReference type="GO" id="GO:0098542">
    <property type="term" value="P:defense response to other organism"/>
    <property type="evidence" value="ECO:0007669"/>
    <property type="project" value="InterPro"/>
</dbReference>
<organism evidence="4 5">
    <name type="scientific">Castanea mollissima</name>
    <name type="common">Chinese chestnut</name>
    <dbReference type="NCBI Taxonomy" id="60419"/>
    <lineage>
        <taxon>Eukaryota</taxon>
        <taxon>Viridiplantae</taxon>
        <taxon>Streptophyta</taxon>
        <taxon>Embryophyta</taxon>
        <taxon>Tracheophyta</taxon>
        <taxon>Spermatophyta</taxon>
        <taxon>Magnoliopsida</taxon>
        <taxon>eudicotyledons</taxon>
        <taxon>Gunneridae</taxon>
        <taxon>Pentapetalae</taxon>
        <taxon>rosids</taxon>
        <taxon>fabids</taxon>
        <taxon>Fagales</taxon>
        <taxon>Fagaceae</taxon>
        <taxon>Castanea</taxon>
    </lineage>
</organism>
<keyword evidence="2 3" id="KW-0472">Membrane</keyword>
<feature type="transmembrane region" description="Helical" evidence="3">
    <location>
        <begin position="20"/>
        <end position="47"/>
    </location>
</feature>
<protein>
    <recommendedName>
        <fullName evidence="6">Late embryogenesis abundant protein LEA-2 subgroup domain-containing protein</fullName>
    </recommendedName>
</protein>
<gene>
    <name evidence="4" type="ORF">CMV_017451</name>
</gene>
<evidence type="ECO:0000256" key="3">
    <source>
        <dbReference type="SAM" id="Phobius"/>
    </source>
</evidence>
<keyword evidence="3" id="KW-0812">Transmembrane</keyword>
<dbReference type="PANTHER" id="PTHR31234">
    <property type="entry name" value="LATE EMBRYOGENESIS ABUNDANT (LEA) HYDROXYPROLINE-RICH GLYCOPROTEIN FAMILY"/>
    <property type="match status" value="1"/>
</dbReference>
<keyword evidence="5" id="KW-1185">Reference proteome</keyword>
<reference evidence="4" key="1">
    <citation type="submission" date="2020-03" db="EMBL/GenBank/DDBJ databases">
        <title>Castanea mollissima Vanexum genome sequencing.</title>
        <authorList>
            <person name="Staton M."/>
        </authorList>
    </citation>
    <scope>NUCLEOTIDE SEQUENCE</scope>
    <source>
        <tissue evidence="4">Leaf</tissue>
    </source>
</reference>
<dbReference type="InterPro" id="IPR044839">
    <property type="entry name" value="NDR1-like"/>
</dbReference>
<evidence type="ECO:0000256" key="1">
    <source>
        <dbReference type="ARBA" id="ARBA00004370"/>
    </source>
</evidence>
<proteinExistence type="predicted"/>
<dbReference type="PANTHER" id="PTHR31234:SF66">
    <property type="entry name" value="LATE EMBRYOGENESIS ABUNDANT PROTEIN"/>
    <property type="match status" value="1"/>
</dbReference>
<evidence type="ECO:0000313" key="5">
    <source>
        <dbReference type="Proteomes" id="UP000737018"/>
    </source>
</evidence>
<dbReference type="Proteomes" id="UP000737018">
    <property type="component" value="Unassembled WGS sequence"/>
</dbReference>
<comment type="caution">
    <text evidence="4">The sequence shown here is derived from an EMBL/GenBank/DDBJ whole genome shotgun (WGS) entry which is preliminary data.</text>
</comment>
<name>A0A8J4R203_9ROSI</name>
<evidence type="ECO:0000313" key="4">
    <source>
        <dbReference type="EMBL" id="KAF3957549.1"/>
    </source>
</evidence>
<accession>A0A8J4R203</accession>
<comment type="subcellular location">
    <subcellularLocation>
        <location evidence="1">Membrane</location>
    </subcellularLocation>
</comment>
<dbReference type="EMBL" id="JRKL02002792">
    <property type="protein sequence ID" value="KAF3957549.1"/>
    <property type="molecule type" value="Genomic_DNA"/>
</dbReference>
<dbReference type="AlphaFoldDB" id="A0A8J4R203"/>
<evidence type="ECO:0008006" key="6">
    <source>
        <dbReference type="Google" id="ProtNLM"/>
    </source>
</evidence>